<evidence type="ECO:0000259" key="8">
    <source>
        <dbReference type="Pfam" id="PF12704"/>
    </source>
</evidence>
<dbReference type="GO" id="GO:0098797">
    <property type="term" value="C:plasma membrane protein complex"/>
    <property type="evidence" value="ECO:0007669"/>
    <property type="project" value="TreeGrafter"/>
</dbReference>
<dbReference type="EMBL" id="MN079100">
    <property type="protein sequence ID" value="QEA05402.1"/>
    <property type="molecule type" value="Genomic_DNA"/>
</dbReference>
<feature type="domain" description="ABC3 transporter permease C-terminal" evidence="7">
    <location>
        <begin position="665"/>
        <end position="781"/>
    </location>
</feature>
<feature type="transmembrane region" description="Helical" evidence="6">
    <location>
        <begin position="437"/>
        <end position="456"/>
    </location>
</feature>
<accession>A0A5B8RD76</accession>
<feature type="transmembrane region" description="Helical" evidence="6">
    <location>
        <begin position="756"/>
        <end position="777"/>
    </location>
</feature>
<dbReference type="Pfam" id="PF12704">
    <property type="entry name" value="MacB_PCD"/>
    <property type="match status" value="1"/>
</dbReference>
<feature type="domain" description="ABC3 transporter permease C-terminal" evidence="7">
    <location>
        <begin position="273"/>
        <end position="392"/>
    </location>
</feature>
<dbReference type="AlphaFoldDB" id="A0A5B8RD76"/>
<keyword evidence="2" id="KW-1003">Cell membrane</keyword>
<feature type="transmembrane region" description="Helical" evidence="6">
    <location>
        <begin position="314"/>
        <end position="339"/>
    </location>
</feature>
<dbReference type="InterPro" id="IPR051447">
    <property type="entry name" value="Lipoprotein-release_system"/>
</dbReference>
<feature type="domain" description="MacB-like periplasmic core" evidence="8">
    <location>
        <begin position="26"/>
        <end position="237"/>
    </location>
</feature>
<gene>
    <name evidence="9" type="ORF">KBTEX_01723</name>
</gene>
<evidence type="ECO:0008006" key="10">
    <source>
        <dbReference type="Google" id="ProtNLM"/>
    </source>
</evidence>
<dbReference type="Pfam" id="PF02687">
    <property type="entry name" value="FtsX"/>
    <property type="match status" value="2"/>
</dbReference>
<dbReference type="GO" id="GO:0044874">
    <property type="term" value="P:lipoprotein localization to outer membrane"/>
    <property type="evidence" value="ECO:0007669"/>
    <property type="project" value="TreeGrafter"/>
</dbReference>
<keyword evidence="3 6" id="KW-0812">Transmembrane</keyword>
<evidence type="ECO:0000259" key="7">
    <source>
        <dbReference type="Pfam" id="PF02687"/>
    </source>
</evidence>
<evidence type="ECO:0000256" key="3">
    <source>
        <dbReference type="ARBA" id="ARBA00022692"/>
    </source>
</evidence>
<comment type="subcellular location">
    <subcellularLocation>
        <location evidence="1">Cell membrane</location>
        <topology evidence="1">Multi-pass membrane protein</topology>
    </subcellularLocation>
</comment>
<dbReference type="InterPro" id="IPR025857">
    <property type="entry name" value="MacB_PCD"/>
</dbReference>
<dbReference type="InterPro" id="IPR003838">
    <property type="entry name" value="ABC3_permease_C"/>
</dbReference>
<evidence type="ECO:0000256" key="5">
    <source>
        <dbReference type="ARBA" id="ARBA00023136"/>
    </source>
</evidence>
<name>A0A5B8RD76_9ZZZZ</name>
<evidence type="ECO:0000256" key="4">
    <source>
        <dbReference type="ARBA" id="ARBA00022989"/>
    </source>
</evidence>
<keyword evidence="4 6" id="KW-1133">Transmembrane helix</keyword>
<evidence type="ECO:0000256" key="2">
    <source>
        <dbReference type="ARBA" id="ARBA00022475"/>
    </source>
</evidence>
<evidence type="ECO:0000313" key="9">
    <source>
        <dbReference type="EMBL" id="QEA05402.1"/>
    </source>
</evidence>
<protein>
    <recommendedName>
        <fullName evidence="10">FtsX-like permease family</fullName>
    </recommendedName>
</protein>
<dbReference type="PANTHER" id="PTHR30489">
    <property type="entry name" value="LIPOPROTEIN-RELEASING SYSTEM TRANSMEMBRANE PROTEIN LOLE"/>
    <property type="match status" value="1"/>
</dbReference>
<dbReference type="PANTHER" id="PTHR30489:SF0">
    <property type="entry name" value="LIPOPROTEIN-RELEASING SYSTEM TRANSMEMBRANE PROTEIN LOLE"/>
    <property type="match status" value="1"/>
</dbReference>
<sequence>MRGASALRRKALRDLWNLRGPMLAIALVLASGVAAYVGLNTTHTGLERTRDTFYRDYRFADVFVSLKRAPETVTSRLAAIPGVASARTRVVARANLEVPGFPEPATAQLVSIPDGRQPGLNRLYLSQGRLPRTAATDEVVVSQSFAEAHGLSPGATLGAIINGRRQPLRVVGIGLSPEHIYQIRPGDILPDFERYAVMWMNRTPLATAYDMDGAFNSAVFTLTAGAEAAAVVDRVDAVVDRYGGLGAHPRADQISNRYLANEMHELGVLTRTIPLVFLAVAAFLLNVVVHRLVRNQREQIGILKAFGYRDVTIAMHYASMILAVAMVAAALGIALGGWMSHGMSTAYQGIFRFPFFIHRLDPATAVIAVAATAGAALAGALGAVRAAARLPPAEAMRPEPPPTYRASLLERSGLRRLLDQPTRMVVRHLARNGGKSALSVLGIAAAVGIMMLSRFGTDAIDYMLDIQFGLAQREDVTATFTEPTDHDALYSLAADPAVGFVEPFRAISVELVNGRHRYRTSILGLTPGSRLHRVLDDTLHPLRLPRDGVILTDYLREHLALSTGGSVRVRVLEGARPVLDIPVAGFAREYLGAQGYMRLDALNRRLDEGRAVSGAYLATGPETATALARRLQLMPRVAGVGLRRRSIESFDESMGRIMAVFTLISSALAGSIAFGVVYNSARIALSERSRELASLRVLGYSRGEVAYIILAELIVLTLAAIPPGFLMGAGLCWLLARGFNSDLYRIPLVIGPVTYGLAAATVLAAAALSAVLILFRLNRLSLVAALKTRE</sequence>
<feature type="transmembrane region" description="Helical" evidence="6">
    <location>
        <begin position="363"/>
        <end position="388"/>
    </location>
</feature>
<proteinExistence type="predicted"/>
<organism evidence="9">
    <name type="scientific">uncultured organism</name>
    <dbReference type="NCBI Taxonomy" id="155900"/>
    <lineage>
        <taxon>unclassified sequences</taxon>
        <taxon>environmental samples</taxon>
    </lineage>
</organism>
<feature type="transmembrane region" description="Helical" evidence="6">
    <location>
        <begin position="273"/>
        <end position="293"/>
    </location>
</feature>
<feature type="transmembrane region" description="Helical" evidence="6">
    <location>
        <begin position="657"/>
        <end position="685"/>
    </location>
</feature>
<reference evidence="9" key="1">
    <citation type="submission" date="2019-06" db="EMBL/GenBank/DDBJ databases">
        <authorList>
            <person name="Murdoch R.W."/>
            <person name="Fathepure B."/>
        </authorList>
    </citation>
    <scope>NUCLEOTIDE SEQUENCE</scope>
</reference>
<keyword evidence="5 6" id="KW-0472">Membrane</keyword>
<feature type="transmembrane region" description="Helical" evidence="6">
    <location>
        <begin position="705"/>
        <end position="736"/>
    </location>
</feature>
<evidence type="ECO:0000256" key="6">
    <source>
        <dbReference type="SAM" id="Phobius"/>
    </source>
</evidence>
<evidence type="ECO:0000256" key="1">
    <source>
        <dbReference type="ARBA" id="ARBA00004651"/>
    </source>
</evidence>